<accession>A0ABS6K8G5</accession>
<keyword evidence="2" id="KW-1003">Cell membrane</keyword>
<feature type="transmembrane region" description="Helical" evidence="6">
    <location>
        <begin position="212"/>
        <end position="232"/>
    </location>
</feature>
<dbReference type="RefSeq" id="WP_158352916.1">
    <property type="nucleotide sequence ID" value="NZ_JAHQCX010000007.1"/>
</dbReference>
<evidence type="ECO:0000256" key="4">
    <source>
        <dbReference type="ARBA" id="ARBA00022989"/>
    </source>
</evidence>
<comment type="subcellular location">
    <subcellularLocation>
        <location evidence="1">Cell membrane</location>
        <topology evidence="1">Multi-pass membrane protein</topology>
    </subcellularLocation>
</comment>
<evidence type="ECO:0000256" key="2">
    <source>
        <dbReference type="ARBA" id="ARBA00022475"/>
    </source>
</evidence>
<keyword evidence="4 6" id="KW-1133">Transmembrane helix</keyword>
<dbReference type="Pfam" id="PF02653">
    <property type="entry name" value="BPD_transp_2"/>
    <property type="match status" value="1"/>
</dbReference>
<keyword evidence="8" id="KW-1185">Reference proteome</keyword>
<feature type="transmembrane region" description="Helical" evidence="6">
    <location>
        <begin position="40"/>
        <end position="59"/>
    </location>
</feature>
<evidence type="ECO:0000313" key="8">
    <source>
        <dbReference type="Proteomes" id="UP001314681"/>
    </source>
</evidence>
<evidence type="ECO:0000256" key="5">
    <source>
        <dbReference type="ARBA" id="ARBA00023136"/>
    </source>
</evidence>
<evidence type="ECO:0000313" key="7">
    <source>
        <dbReference type="EMBL" id="MBU9726814.1"/>
    </source>
</evidence>
<evidence type="ECO:0000256" key="6">
    <source>
        <dbReference type="SAM" id="Phobius"/>
    </source>
</evidence>
<keyword evidence="3 6" id="KW-0812">Transmembrane</keyword>
<feature type="transmembrane region" description="Helical" evidence="6">
    <location>
        <begin position="252"/>
        <end position="274"/>
    </location>
</feature>
<sequence>MKKLVQAKTKLLLLGVFLVVILLLPFVVPNTYALKVLNNVMLYSVIALSVNLILGFCGLLDFGRSAFVGIGTYFFAIVMTRFQIPWIVAFLAAGLFTALAGWVIGAFLQRTSFDYLTLITIGVVEIVRLFLVNCTDVTNGAMGITGVPSPQLFGFVLKSHFQFYYFALALLVLCYGMISRITKSYKGRALMAIRDDEIAAAYSAINLPGYKAMCFGVASFFTGIGGAAMVSYTRYASPYNFTIDEGLILCQMAILGGLGSLPGSILGAAILVIVPELSRTAYEYRLLIMGIMMVVLMLFCPNGLLGRSGLKDILVRFIRNLGVKVREKRKV</sequence>
<organism evidence="7 8">
    <name type="scientific">Diplocloster modestus</name>
    <dbReference type="NCBI Taxonomy" id="2850322"/>
    <lineage>
        <taxon>Bacteria</taxon>
        <taxon>Bacillati</taxon>
        <taxon>Bacillota</taxon>
        <taxon>Clostridia</taxon>
        <taxon>Lachnospirales</taxon>
        <taxon>Lachnospiraceae</taxon>
        <taxon>Diplocloster</taxon>
    </lineage>
</organism>
<feature type="transmembrane region" description="Helical" evidence="6">
    <location>
        <begin position="115"/>
        <end position="132"/>
    </location>
</feature>
<protein>
    <submittedName>
        <fullName evidence="7">Branched-chain amino acid ABC transporter permease</fullName>
    </submittedName>
</protein>
<dbReference type="Proteomes" id="UP001314681">
    <property type="component" value="Unassembled WGS sequence"/>
</dbReference>
<comment type="caution">
    <text evidence="7">The sequence shown here is derived from an EMBL/GenBank/DDBJ whole genome shotgun (WGS) entry which is preliminary data.</text>
</comment>
<dbReference type="InterPro" id="IPR001851">
    <property type="entry name" value="ABC_transp_permease"/>
</dbReference>
<dbReference type="EMBL" id="JAHQCX010000007">
    <property type="protein sequence ID" value="MBU9726814.1"/>
    <property type="molecule type" value="Genomic_DNA"/>
</dbReference>
<evidence type="ECO:0000256" key="1">
    <source>
        <dbReference type="ARBA" id="ARBA00004651"/>
    </source>
</evidence>
<dbReference type="CDD" id="cd06581">
    <property type="entry name" value="TM_PBP1_LivM_like"/>
    <property type="match status" value="1"/>
</dbReference>
<feature type="transmembrane region" description="Helical" evidence="6">
    <location>
        <begin position="90"/>
        <end position="108"/>
    </location>
</feature>
<name>A0ABS6K8G5_9FIRM</name>
<proteinExistence type="predicted"/>
<gene>
    <name evidence="7" type="ORF">KTH90_12385</name>
</gene>
<feature type="transmembrane region" description="Helical" evidence="6">
    <location>
        <begin position="12"/>
        <end position="28"/>
    </location>
</feature>
<feature type="transmembrane region" description="Helical" evidence="6">
    <location>
        <begin position="66"/>
        <end position="84"/>
    </location>
</feature>
<dbReference type="PANTHER" id="PTHR30482:SF10">
    <property type="entry name" value="HIGH-AFFINITY BRANCHED-CHAIN AMINO ACID TRANSPORT PROTEIN BRAE"/>
    <property type="match status" value="1"/>
</dbReference>
<evidence type="ECO:0000256" key="3">
    <source>
        <dbReference type="ARBA" id="ARBA00022692"/>
    </source>
</evidence>
<feature type="transmembrane region" description="Helical" evidence="6">
    <location>
        <begin position="161"/>
        <end position="178"/>
    </location>
</feature>
<reference evidence="7 8" key="1">
    <citation type="submission" date="2021-06" db="EMBL/GenBank/DDBJ databases">
        <title>Description of novel taxa of the family Lachnospiraceae.</title>
        <authorList>
            <person name="Chaplin A.V."/>
            <person name="Sokolova S.R."/>
            <person name="Pikina A.P."/>
            <person name="Korzhanova M."/>
            <person name="Belova V."/>
            <person name="Korostin D."/>
            <person name="Efimov B.A."/>
        </authorList>
    </citation>
    <scope>NUCLEOTIDE SEQUENCE [LARGE SCALE GENOMIC DNA]</scope>
    <source>
        <strain evidence="7 8">ASD4241</strain>
    </source>
</reference>
<keyword evidence="5 6" id="KW-0472">Membrane</keyword>
<dbReference type="PANTHER" id="PTHR30482">
    <property type="entry name" value="HIGH-AFFINITY BRANCHED-CHAIN AMINO ACID TRANSPORT SYSTEM PERMEASE"/>
    <property type="match status" value="1"/>
</dbReference>
<dbReference type="InterPro" id="IPR043428">
    <property type="entry name" value="LivM-like"/>
</dbReference>
<feature type="transmembrane region" description="Helical" evidence="6">
    <location>
        <begin position="286"/>
        <end position="305"/>
    </location>
</feature>